<keyword evidence="3" id="KW-0732">Signal</keyword>
<protein>
    <submittedName>
        <fullName evidence="7">Acidic mammalian chitinase</fullName>
    </submittedName>
</protein>
<dbReference type="InterPro" id="IPR001223">
    <property type="entry name" value="Glyco_hydro18_cat"/>
</dbReference>
<evidence type="ECO:0000256" key="2">
    <source>
        <dbReference type="ARBA" id="ARBA00022669"/>
    </source>
</evidence>
<accession>K1QAE4</accession>
<dbReference type="GO" id="GO:0008061">
    <property type="term" value="F:chitin binding"/>
    <property type="evidence" value="ECO:0007669"/>
    <property type="project" value="UniProtKB-KW"/>
</dbReference>
<dbReference type="PANTHER" id="PTHR11177">
    <property type="entry name" value="CHITINASE"/>
    <property type="match status" value="1"/>
</dbReference>
<dbReference type="FunCoup" id="K1QAE4">
    <property type="interactions" value="54"/>
</dbReference>
<comment type="similarity">
    <text evidence="1">Belongs to the glycosyl hydrolase 18 family. Chitinase class II subfamily.</text>
</comment>
<dbReference type="InterPro" id="IPR001579">
    <property type="entry name" value="Glyco_hydro_18_chit_AS"/>
</dbReference>
<dbReference type="HOGENOM" id="CLU_002833_3_1_1"/>
<gene>
    <name evidence="7" type="ORF">CGI_10022487</name>
</gene>
<dbReference type="PROSITE" id="PS51910">
    <property type="entry name" value="GH18_2"/>
    <property type="match status" value="1"/>
</dbReference>
<dbReference type="PANTHER" id="PTHR11177:SF317">
    <property type="entry name" value="CHITINASE 12-RELATED"/>
    <property type="match status" value="1"/>
</dbReference>
<dbReference type="InterPro" id="IPR011583">
    <property type="entry name" value="Chitinase_II/V-like_cat"/>
</dbReference>
<dbReference type="SUPFAM" id="SSF54556">
    <property type="entry name" value="Chitinase insertion domain"/>
    <property type="match status" value="1"/>
</dbReference>
<dbReference type="InterPro" id="IPR029070">
    <property type="entry name" value="Chitinase_insertion_sf"/>
</dbReference>
<dbReference type="InParanoid" id="K1QAE4"/>
<reference evidence="7" key="1">
    <citation type="journal article" date="2012" name="Nature">
        <title>The oyster genome reveals stress adaptation and complexity of shell formation.</title>
        <authorList>
            <person name="Zhang G."/>
            <person name="Fang X."/>
            <person name="Guo X."/>
            <person name="Li L."/>
            <person name="Luo R."/>
            <person name="Xu F."/>
            <person name="Yang P."/>
            <person name="Zhang L."/>
            <person name="Wang X."/>
            <person name="Qi H."/>
            <person name="Xiong Z."/>
            <person name="Que H."/>
            <person name="Xie Y."/>
            <person name="Holland P.W."/>
            <person name="Paps J."/>
            <person name="Zhu Y."/>
            <person name="Wu F."/>
            <person name="Chen Y."/>
            <person name="Wang J."/>
            <person name="Peng C."/>
            <person name="Meng J."/>
            <person name="Yang L."/>
            <person name="Liu J."/>
            <person name="Wen B."/>
            <person name="Zhang N."/>
            <person name="Huang Z."/>
            <person name="Zhu Q."/>
            <person name="Feng Y."/>
            <person name="Mount A."/>
            <person name="Hedgecock D."/>
            <person name="Xu Z."/>
            <person name="Liu Y."/>
            <person name="Domazet-Loso T."/>
            <person name="Du Y."/>
            <person name="Sun X."/>
            <person name="Zhang S."/>
            <person name="Liu B."/>
            <person name="Cheng P."/>
            <person name="Jiang X."/>
            <person name="Li J."/>
            <person name="Fan D."/>
            <person name="Wang W."/>
            <person name="Fu W."/>
            <person name="Wang T."/>
            <person name="Wang B."/>
            <person name="Zhang J."/>
            <person name="Peng Z."/>
            <person name="Li Y."/>
            <person name="Li N."/>
            <person name="Wang J."/>
            <person name="Chen M."/>
            <person name="He Y."/>
            <person name="Tan F."/>
            <person name="Song X."/>
            <person name="Zheng Q."/>
            <person name="Huang R."/>
            <person name="Yang H."/>
            <person name="Du X."/>
            <person name="Chen L."/>
            <person name="Yang M."/>
            <person name="Gaffney P.M."/>
            <person name="Wang S."/>
            <person name="Luo L."/>
            <person name="She Z."/>
            <person name="Ming Y."/>
            <person name="Huang W."/>
            <person name="Zhang S."/>
            <person name="Huang B."/>
            <person name="Zhang Y."/>
            <person name="Qu T."/>
            <person name="Ni P."/>
            <person name="Miao G."/>
            <person name="Wang J."/>
            <person name="Wang Q."/>
            <person name="Steinberg C.E."/>
            <person name="Wang H."/>
            <person name="Li N."/>
            <person name="Qian L."/>
            <person name="Zhang G."/>
            <person name="Li Y."/>
            <person name="Yang H."/>
            <person name="Liu X."/>
            <person name="Wang J."/>
            <person name="Yin Y."/>
            <person name="Wang J."/>
        </authorList>
    </citation>
    <scope>NUCLEOTIDE SEQUENCE [LARGE SCALE GENOMIC DNA]</scope>
    <source>
        <strain evidence="7">05x7-T-G4-1.051#20</strain>
    </source>
</reference>
<dbReference type="InterPro" id="IPR002557">
    <property type="entry name" value="Chitin-bd_dom"/>
</dbReference>
<evidence type="ECO:0000256" key="5">
    <source>
        <dbReference type="ARBA" id="ARBA00023157"/>
    </source>
</evidence>
<dbReference type="Pfam" id="PF01607">
    <property type="entry name" value="CBM_14"/>
    <property type="match status" value="1"/>
</dbReference>
<dbReference type="SUPFAM" id="SSF51445">
    <property type="entry name" value="(Trans)glycosidases"/>
    <property type="match status" value="1"/>
</dbReference>
<evidence type="ECO:0000256" key="3">
    <source>
        <dbReference type="ARBA" id="ARBA00022729"/>
    </source>
</evidence>
<dbReference type="SUPFAM" id="SSF57625">
    <property type="entry name" value="Invertebrate chitin-binding proteins"/>
    <property type="match status" value="1"/>
</dbReference>
<dbReference type="Pfam" id="PF00704">
    <property type="entry name" value="Glyco_hydro_18"/>
    <property type="match status" value="1"/>
</dbReference>
<dbReference type="GO" id="GO:0006032">
    <property type="term" value="P:chitin catabolic process"/>
    <property type="evidence" value="ECO:0007669"/>
    <property type="project" value="UniProtKB-ARBA"/>
</dbReference>
<dbReference type="GO" id="GO:0005576">
    <property type="term" value="C:extracellular region"/>
    <property type="evidence" value="ECO:0007669"/>
    <property type="project" value="InterPro"/>
</dbReference>
<dbReference type="GO" id="GO:0005975">
    <property type="term" value="P:carbohydrate metabolic process"/>
    <property type="evidence" value="ECO:0007669"/>
    <property type="project" value="InterPro"/>
</dbReference>
<dbReference type="Gene3D" id="3.10.50.10">
    <property type="match status" value="1"/>
</dbReference>
<dbReference type="AlphaFoldDB" id="K1QAE4"/>
<dbReference type="PROSITE" id="PS01095">
    <property type="entry name" value="GH18_1"/>
    <property type="match status" value="1"/>
</dbReference>
<proteinExistence type="inferred from homology"/>
<dbReference type="InterPro" id="IPR017853">
    <property type="entry name" value="GH"/>
</dbReference>
<evidence type="ECO:0000256" key="4">
    <source>
        <dbReference type="ARBA" id="ARBA00022801"/>
    </source>
</evidence>
<keyword evidence="5" id="KW-1015">Disulfide bond</keyword>
<sequence>MAEAALRAIFRNECDLRRLMLLQNIITKADISALGIRARYGMLVCYFTNWSQYRPGNGRFTPQNIDPHLCTHIAYAFGKLGSNNRVATVEQNDVTLYSQVNALKSTNPNLKTLLAMGGWSATSGPYSTMASSALTRSVFINSLMAWLRQHNFDGVDMDWEFPAYALRGGIPADYTNFALLIKEMRQAFNAEAQSSGRSRLIISAAVSHAKTVIDAGYNVPQIAMYIDFIFIMAYDMHGPWEGKTGLHSGLYASNNDPDKKLNTAWAANYWNSKGMPKSKIVVGIPTYGKSFILDNAVNNGVGAPTTGRGPAGRFTGEAGALSYYEICEMQQRGSGTTRRDLAAKVPYFVNTNTKLWVGFEDKQSVRDKIRELVVGQGYAGAMTWALDLDDFSGSFCAQGSYPLISTMKVELGSGGGSSSSTSSTTTPTTITTTSGGAVSCVGNEGALLPHPDCTKYYQCVNGIPMEKSCPGGLHFSVTISACDWPSNAGCQ</sequence>
<keyword evidence="2" id="KW-0147">Chitin-binding</keyword>
<dbReference type="PROSITE" id="PS50940">
    <property type="entry name" value="CHIT_BIND_II"/>
    <property type="match status" value="1"/>
</dbReference>
<dbReference type="SMART" id="SM00636">
    <property type="entry name" value="Glyco_18"/>
    <property type="match status" value="1"/>
</dbReference>
<dbReference type="FunFam" id="3.10.50.10:FF:000001">
    <property type="entry name" value="Chitinase 3-like 1"/>
    <property type="match status" value="1"/>
</dbReference>
<evidence type="ECO:0000313" key="7">
    <source>
        <dbReference type="EMBL" id="EKC30918.1"/>
    </source>
</evidence>
<dbReference type="InterPro" id="IPR050314">
    <property type="entry name" value="Glycosyl_Hydrlase_18"/>
</dbReference>
<dbReference type="CDD" id="cd02872">
    <property type="entry name" value="GH18_chitolectin_chitotriosidase"/>
    <property type="match status" value="1"/>
</dbReference>
<evidence type="ECO:0000256" key="6">
    <source>
        <dbReference type="ARBA" id="ARBA00023295"/>
    </source>
</evidence>
<dbReference type="Gene3D" id="2.170.140.10">
    <property type="entry name" value="Chitin binding domain"/>
    <property type="match status" value="1"/>
</dbReference>
<keyword evidence="6" id="KW-0326">Glycosidase</keyword>
<dbReference type="Gene3D" id="3.20.20.80">
    <property type="entry name" value="Glycosidases"/>
    <property type="match status" value="1"/>
</dbReference>
<dbReference type="EMBL" id="JH816359">
    <property type="protein sequence ID" value="EKC30918.1"/>
    <property type="molecule type" value="Genomic_DNA"/>
</dbReference>
<keyword evidence="4" id="KW-0378">Hydrolase</keyword>
<dbReference type="FunFam" id="3.20.20.80:FF:000007">
    <property type="entry name" value="Acidic mammalian chitinase"/>
    <property type="match status" value="1"/>
</dbReference>
<evidence type="ECO:0000256" key="1">
    <source>
        <dbReference type="ARBA" id="ARBA00009121"/>
    </source>
</evidence>
<dbReference type="GO" id="GO:0004568">
    <property type="term" value="F:chitinase activity"/>
    <property type="evidence" value="ECO:0007669"/>
    <property type="project" value="UniProtKB-ARBA"/>
</dbReference>
<dbReference type="InterPro" id="IPR036508">
    <property type="entry name" value="Chitin-bd_dom_sf"/>
</dbReference>
<name>K1QAE4_MAGGI</name>
<organism evidence="7">
    <name type="scientific">Magallana gigas</name>
    <name type="common">Pacific oyster</name>
    <name type="synonym">Crassostrea gigas</name>
    <dbReference type="NCBI Taxonomy" id="29159"/>
    <lineage>
        <taxon>Eukaryota</taxon>
        <taxon>Metazoa</taxon>
        <taxon>Spiralia</taxon>
        <taxon>Lophotrochozoa</taxon>
        <taxon>Mollusca</taxon>
        <taxon>Bivalvia</taxon>
        <taxon>Autobranchia</taxon>
        <taxon>Pteriomorphia</taxon>
        <taxon>Ostreida</taxon>
        <taxon>Ostreoidea</taxon>
        <taxon>Ostreidae</taxon>
        <taxon>Magallana</taxon>
    </lineage>
</organism>
<dbReference type="SMART" id="SM00494">
    <property type="entry name" value="ChtBD2"/>
    <property type="match status" value="1"/>
</dbReference>